<dbReference type="CDD" id="cd03499">
    <property type="entry name" value="SQR_TypeC_SdhC"/>
    <property type="match status" value="1"/>
</dbReference>
<dbReference type="GO" id="GO:0046872">
    <property type="term" value="F:metal ion binding"/>
    <property type="evidence" value="ECO:0007669"/>
    <property type="project" value="UniProtKB-KW"/>
</dbReference>
<evidence type="ECO:0000313" key="10">
    <source>
        <dbReference type="Proteomes" id="UP001151582"/>
    </source>
</evidence>
<keyword evidence="10" id="KW-1185">Reference proteome</keyword>
<keyword evidence="3 8" id="KW-0812">Transmembrane</keyword>
<name>A0A9W8EB58_9FUNG</name>
<evidence type="ECO:0008006" key="11">
    <source>
        <dbReference type="Google" id="ProtNLM"/>
    </source>
</evidence>
<keyword evidence="6" id="KW-0408">Iron</keyword>
<feature type="transmembrane region" description="Helical" evidence="8">
    <location>
        <begin position="130"/>
        <end position="149"/>
    </location>
</feature>
<evidence type="ECO:0000256" key="5">
    <source>
        <dbReference type="ARBA" id="ARBA00022989"/>
    </source>
</evidence>
<dbReference type="AlphaFoldDB" id="A0A9W8EB58"/>
<sequence length="151" mass="16036">MARANPTLGVRAFSSTAKFRQATVDDSMSQPEIAKRARENRPVSPHLSIYQPQLTWYLSSATRITGAALAAVLLGAPITSASVIAAVSALPVTAKVAAKFLIAVPFTFHSFNGIRHLIWDTGRALTLKGVYNTGYAVLAATLVTSGYLATM</sequence>
<dbReference type="EMBL" id="JANBQB010000049">
    <property type="protein sequence ID" value="KAJ1983576.1"/>
    <property type="molecule type" value="Genomic_DNA"/>
</dbReference>
<dbReference type="PROSITE" id="PS01001">
    <property type="entry name" value="SDH_CYT_2"/>
    <property type="match status" value="1"/>
</dbReference>
<organism evidence="9 10">
    <name type="scientific">Dimargaris verticillata</name>
    <dbReference type="NCBI Taxonomy" id="2761393"/>
    <lineage>
        <taxon>Eukaryota</taxon>
        <taxon>Fungi</taxon>
        <taxon>Fungi incertae sedis</taxon>
        <taxon>Zoopagomycota</taxon>
        <taxon>Kickxellomycotina</taxon>
        <taxon>Dimargaritomycetes</taxon>
        <taxon>Dimargaritales</taxon>
        <taxon>Dimargaritaceae</taxon>
        <taxon>Dimargaris</taxon>
    </lineage>
</organism>
<dbReference type="GO" id="GO:0005739">
    <property type="term" value="C:mitochondrion"/>
    <property type="evidence" value="ECO:0007669"/>
    <property type="project" value="GOC"/>
</dbReference>
<evidence type="ECO:0000256" key="8">
    <source>
        <dbReference type="SAM" id="Phobius"/>
    </source>
</evidence>
<dbReference type="NCBIfam" id="TIGR02970">
    <property type="entry name" value="succ_dehyd_cytB"/>
    <property type="match status" value="1"/>
</dbReference>
<dbReference type="Gene3D" id="1.20.1300.10">
    <property type="entry name" value="Fumarate reductase/succinate dehydrogenase, transmembrane subunit"/>
    <property type="match status" value="1"/>
</dbReference>
<dbReference type="GO" id="GO:0006099">
    <property type="term" value="P:tricarboxylic acid cycle"/>
    <property type="evidence" value="ECO:0007669"/>
    <property type="project" value="InterPro"/>
</dbReference>
<feature type="transmembrane region" description="Helical" evidence="8">
    <location>
        <begin position="96"/>
        <end position="118"/>
    </location>
</feature>
<evidence type="ECO:0000256" key="6">
    <source>
        <dbReference type="ARBA" id="ARBA00023004"/>
    </source>
</evidence>
<keyword evidence="4" id="KW-0479">Metal-binding</keyword>
<keyword evidence="5 8" id="KW-1133">Transmembrane helix</keyword>
<dbReference type="OrthoDB" id="588261at2759"/>
<evidence type="ECO:0000256" key="2">
    <source>
        <dbReference type="ARBA" id="ARBA00022617"/>
    </source>
</evidence>
<dbReference type="SUPFAM" id="SSF81343">
    <property type="entry name" value="Fumarate reductase respiratory complex transmembrane subunits"/>
    <property type="match status" value="1"/>
</dbReference>
<gene>
    <name evidence="9" type="ORF">H4R34_001197</name>
</gene>
<reference evidence="9" key="1">
    <citation type="submission" date="2022-07" db="EMBL/GenBank/DDBJ databases">
        <title>Phylogenomic reconstructions and comparative analyses of Kickxellomycotina fungi.</title>
        <authorList>
            <person name="Reynolds N.K."/>
            <person name="Stajich J.E."/>
            <person name="Barry K."/>
            <person name="Grigoriev I.V."/>
            <person name="Crous P."/>
            <person name="Smith M.E."/>
        </authorList>
    </citation>
    <scope>NUCLEOTIDE SEQUENCE</scope>
    <source>
        <strain evidence="9">RSA 567</strain>
    </source>
</reference>
<dbReference type="Proteomes" id="UP001151582">
    <property type="component" value="Unassembled WGS sequence"/>
</dbReference>
<evidence type="ECO:0000256" key="7">
    <source>
        <dbReference type="ARBA" id="ARBA00023136"/>
    </source>
</evidence>
<dbReference type="GO" id="GO:0016020">
    <property type="term" value="C:membrane"/>
    <property type="evidence" value="ECO:0007669"/>
    <property type="project" value="UniProtKB-SubCell"/>
</dbReference>
<dbReference type="InterPro" id="IPR034804">
    <property type="entry name" value="SQR/QFR_C/D"/>
</dbReference>
<dbReference type="InterPro" id="IPR018495">
    <property type="entry name" value="Succ_DH_cyt_bsu_CS"/>
</dbReference>
<dbReference type="Pfam" id="PF01127">
    <property type="entry name" value="Sdh_cyt"/>
    <property type="match status" value="1"/>
</dbReference>
<evidence type="ECO:0000256" key="4">
    <source>
        <dbReference type="ARBA" id="ARBA00022723"/>
    </source>
</evidence>
<accession>A0A9W8EB58</accession>
<dbReference type="PANTHER" id="PTHR10978">
    <property type="entry name" value="SUCCINATE DEHYDROGENASE CYTOCHROME B560 SUBUNIT"/>
    <property type="match status" value="1"/>
</dbReference>
<dbReference type="GO" id="GO:0009055">
    <property type="term" value="F:electron transfer activity"/>
    <property type="evidence" value="ECO:0007669"/>
    <property type="project" value="InterPro"/>
</dbReference>
<evidence type="ECO:0000256" key="3">
    <source>
        <dbReference type="ARBA" id="ARBA00022692"/>
    </source>
</evidence>
<protein>
    <recommendedName>
        <fullName evidence="11">Succinate dehydrogenase cytochrome b560 subunit</fullName>
    </recommendedName>
</protein>
<evidence type="ECO:0000256" key="1">
    <source>
        <dbReference type="ARBA" id="ARBA00004141"/>
    </source>
</evidence>
<comment type="subcellular location">
    <subcellularLocation>
        <location evidence="1">Membrane</location>
        <topology evidence="1">Multi-pass membrane protein</topology>
    </subcellularLocation>
</comment>
<comment type="caution">
    <text evidence="9">The sequence shown here is derived from an EMBL/GenBank/DDBJ whole genome shotgun (WGS) entry which is preliminary data.</text>
</comment>
<dbReference type="InterPro" id="IPR000701">
    <property type="entry name" value="SuccDH_FuR_B_TM-su"/>
</dbReference>
<keyword evidence="7 8" id="KW-0472">Membrane</keyword>
<evidence type="ECO:0000313" key="9">
    <source>
        <dbReference type="EMBL" id="KAJ1983576.1"/>
    </source>
</evidence>
<dbReference type="PANTHER" id="PTHR10978:SF5">
    <property type="entry name" value="SUCCINATE DEHYDROGENASE CYTOCHROME B560 SUBUNIT, MITOCHONDRIAL"/>
    <property type="match status" value="1"/>
</dbReference>
<dbReference type="InterPro" id="IPR014314">
    <property type="entry name" value="Succ_DH_cytb556"/>
</dbReference>
<feature type="transmembrane region" description="Helical" evidence="8">
    <location>
        <begin position="67"/>
        <end position="90"/>
    </location>
</feature>
<dbReference type="GO" id="GO:0006121">
    <property type="term" value="P:mitochondrial electron transport, succinate to ubiquinone"/>
    <property type="evidence" value="ECO:0007669"/>
    <property type="project" value="TreeGrafter"/>
</dbReference>
<keyword evidence="2" id="KW-0349">Heme</keyword>
<proteinExistence type="predicted"/>